<feature type="chain" id="PRO_5002720071" description="Hemolysin" evidence="2">
    <location>
        <begin position="35"/>
        <end position="160"/>
    </location>
</feature>
<proteinExistence type="predicted"/>
<evidence type="ECO:0000313" key="3">
    <source>
        <dbReference type="EMBL" id="ABV85453.1"/>
    </source>
</evidence>
<dbReference type="EMBL" id="CP000851">
    <property type="protein sequence ID" value="ABV85453.1"/>
    <property type="molecule type" value="Genomic_DNA"/>
</dbReference>
<dbReference type="eggNOG" id="COG3042">
    <property type="taxonomic scope" value="Bacteria"/>
</dbReference>
<evidence type="ECO:0000313" key="4">
    <source>
        <dbReference type="Proteomes" id="UP000002608"/>
    </source>
</evidence>
<evidence type="ECO:0000256" key="2">
    <source>
        <dbReference type="SAM" id="SignalP"/>
    </source>
</evidence>
<keyword evidence="2" id="KW-0732">Signal</keyword>
<reference evidence="3 4" key="1">
    <citation type="submission" date="2007-10" db="EMBL/GenBank/DDBJ databases">
        <title>Complete sequence of Shewanella pealeana ATCC 700345.</title>
        <authorList>
            <consortium name="US DOE Joint Genome Institute"/>
            <person name="Copeland A."/>
            <person name="Lucas S."/>
            <person name="Lapidus A."/>
            <person name="Barry K."/>
            <person name="Glavina del Rio T."/>
            <person name="Dalin E."/>
            <person name="Tice H."/>
            <person name="Pitluck S."/>
            <person name="Chertkov O."/>
            <person name="Brettin T."/>
            <person name="Bruce D."/>
            <person name="Detter J.C."/>
            <person name="Han C."/>
            <person name="Schmutz J."/>
            <person name="Larimer F."/>
            <person name="Land M."/>
            <person name="Hauser L."/>
            <person name="Kyrpides N."/>
            <person name="Kim E."/>
            <person name="Zhao J.-S.Z."/>
            <person name="Manno D."/>
            <person name="Hawari J."/>
            <person name="Richardson P."/>
        </authorList>
    </citation>
    <scope>NUCLEOTIDE SEQUENCE [LARGE SCALE GENOMIC DNA]</scope>
    <source>
        <strain evidence="4">ATCC 700345 / ANG-SQ1</strain>
    </source>
</reference>
<evidence type="ECO:0008006" key="5">
    <source>
        <dbReference type="Google" id="ProtNLM"/>
    </source>
</evidence>
<sequence length="160" mass="17234">MNTCLSLSHSLSRCAKIATISVAVALLSACNPSAESQAPKAENTAKPVQLANPASTYCVSLGGELEIEKQAEGEVGYCTLPSGERIEEWSLYRREHQPDSSVSETSSEQHKPRVGKPNPATQNCIAQGGSVDLATSICTLPSGEQIEQWQLYRRDNKVSE</sequence>
<dbReference type="InterPro" id="IPR005590">
    <property type="entry name" value="DUF333"/>
</dbReference>
<dbReference type="HOGENOM" id="CLU_139798_0_0_6"/>
<name>A8GYR6_SHEPA</name>
<feature type="region of interest" description="Disordered" evidence="1">
    <location>
        <begin position="93"/>
        <end position="125"/>
    </location>
</feature>
<accession>A8GYR6</accession>
<dbReference type="AlphaFoldDB" id="A8GYR6"/>
<protein>
    <recommendedName>
        <fullName evidence="5">Hemolysin</fullName>
    </recommendedName>
</protein>
<organism evidence="3 4">
    <name type="scientific">Shewanella pealeana (strain ATCC 700345 / ANG-SQ1)</name>
    <dbReference type="NCBI Taxonomy" id="398579"/>
    <lineage>
        <taxon>Bacteria</taxon>
        <taxon>Pseudomonadati</taxon>
        <taxon>Pseudomonadota</taxon>
        <taxon>Gammaproteobacteria</taxon>
        <taxon>Alteromonadales</taxon>
        <taxon>Shewanellaceae</taxon>
        <taxon>Shewanella</taxon>
    </lineage>
</organism>
<dbReference type="Proteomes" id="UP000002608">
    <property type="component" value="Chromosome"/>
</dbReference>
<dbReference type="OrthoDB" id="148878at2"/>
<keyword evidence="4" id="KW-1185">Reference proteome</keyword>
<feature type="signal peptide" evidence="2">
    <location>
        <begin position="1"/>
        <end position="34"/>
    </location>
</feature>
<dbReference type="KEGG" id="spl:Spea_0124"/>
<dbReference type="Pfam" id="PF03891">
    <property type="entry name" value="DUF333"/>
    <property type="match status" value="2"/>
</dbReference>
<gene>
    <name evidence="3" type="ordered locus">Spea_0124</name>
</gene>
<dbReference type="PANTHER" id="PTHR38008">
    <property type="entry name" value="HEMOLYSIN-RELATED"/>
    <property type="match status" value="1"/>
</dbReference>
<dbReference type="PANTHER" id="PTHR38008:SF2">
    <property type="entry name" value="HEMOLYSIN"/>
    <property type="match status" value="1"/>
</dbReference>
<evidence type="ECO:0000256" key="1">
    <source>
        <dbReference type="SAM" id="MobiDB-lite"/>
    </source>
</evidence>